<dbReference type="AlphaFoldDB" id="X1CMY6"/>
<evidence type="ECO:0000256" key="1">
    <source>
        <dbReference type="SAM" id="Phobius"/>
    </source>
</evidence>
<feature type="transmembrane region" description="Helical" evidence="1">
    <location>
        <begin position="49"/>
        <end position="67"/>
    </location>
</feature>
<name>X1CMY6_9ZZZZ</name>
<feature type="transmembrane region" description="Helical" evidence="1">
    <location>
        <begin position="179"/>
        <end position="195"/>
    </location>
</feature>
<feature type="transmembrane region" description="Helical" evidence="1">
    <location>
        <begin position="88"/>
        <end position="118"/>
    </location>
</feature>
<keyword evidence="1" id="KW-0472">Membrane</keyword>
<organism evidence="2">
    <name type="scientific">marine sediment metagenome</name>
    <dbReference type="NCBI Taxonomy" id="412755"/>
    <lineage>
        <taxon>unclassified sequences</taxon>
        <taxon>metagenomes</taxon>
        <taxon>ecological metagenomes</taxon>
    </lineage>
</organism>
<feature type="transmembrane region" description="Helical" evidence="1">
    <location>
        <begin position="241"/>
        <end position="261"/>
    </location>
</feature>
<sequence>TFYERLQTDTIDNFISNIGEGGTFEEYLRHGERNAYYKYTSIDPLYNTINTWACQIVMLLTTGYYLTSKYRSRVVKTEIVYQSKVKRVIYELFTILTINASIIILFALSSLLFGYIALSLFDVSNYDIEVQKFLLHYLDDFRLDIYFLRFMNPLQYFIGFVLFVQLLIWLVIKITRDSFYGLLSFIFLFEGSRIFKKIYLFEEKSSYSYSLIYNFSDRFDPERTYNILSDYKILLVSSGSLIAYTILLFIVAMFILSIVYYKVRGVRI</sequence>
<comment type="caution">
    <text evidence="2">The sequence shown here is derived from an EMBL/GenBank/DDBJ whole genome shotgun (WGS) entry which is preliminary data.</text>
</comment>
<keyword evidence="1" id="KW-1133">Transmembrane helix</keyword>
<protein>
    <submittedName>
        <fullName evidence="2">Uncharacterized protein</fullName>
    </submittedName>
</protein>
<accession>X1CMY6</accession>
<reference evidence="2" key="1">
    <citation type="journal article" date="2014" name="Front. Microbiol.">
        <title>High frequency of phylogenetically diverse reductive dehalogenase-homologous genes in deep subseafloor sedimentary metagenomes.</title>
        <authorList>
            <person name="Kawai M."/>
            <person name="Futagami T."/>
            <person name="Toyoda A."/>
            <person name="Takaki Y."/>
            <person name="Nishi S."/>
            <person name="Hori S."/>
            <person name="Arai W."/>
            <person name="Tsubouchi T."/>
            <person name="Morono Y."/>
            <person name="Uchiyama I."/>
            <person name="Ito T."/>
            <person name="Fujiyama A."/>
            <person name="Inagaki F."/>
            <person name="Takami H."/>
        </authorList>
    </citation>
    <scope>NUCLEOTIDE SEQUENCE</scope>
    <source>
        <strain evidence="2">Expedition CK06-06</strain>
    </source>
</reference>
<evidence type="ECO:0000313" key="2">
    <source>
        <dbReference type="EMBL" id="GAG85596.1"/>
    </source>
</evidence>
<proteinExistence type="predicted"/>
<dbReference type="EMBL" id="BART01016739">
    <property type="protein sequence ID" value="GAG85596.1"/>
    <property type="molecule type" value="Genomic_DNA"/>
</dbReference>
<keyword evidence="1" id="KW-0812">Transmembrane</keyword>
<feature type="transmembrane region" description="Helical" evidence="1">
    <location>
        <begin position="154"/>
        <end position="172"/>
    </location>
</feature>
<feature type="non-terminal residue" evidence="2">
    <location>
        <position position="1"/>
    </location>
</feature>
<gene>
    <name evidence="2" type="ORF">S01H4_32107</name>
</gene>